<accession>A0A2T2P033</accession>
<protein>
    <submittedName>
        <fullName evidence="1">Uncharacterized protein</fullName>
    </submittedName>
</protein>
<name>A0A2T2P033_CORCC</name>
<dbReference type="AlphaFoldDB" id="A0A2T2P033"/>
<reference evidence="1 2" key="1">
    <citation type="journal article" date="2018" name="Front. Microbiol.">
        <title>Genome-Wide Analysis of Corynespora cassiicola Leaf Fall Disease Putative Effectors.</title>
        <authorList>
            <person name="Lopez D."/>
            <person name="Ribeiro S."/>
            <person name="Label P."/>
            <person name="Fumanal B."/>
            <person name="Venisse J.S."/>
            <person name="Kohler A."/>
            <person name="de Oliveira R.R."/>
            <person name="Labutti K."/>
            <person name="Lipzen A."/>
            <person name="Lail K."/>
            <person name="Bauer D."/>
            <person name="Ohm R.A."/>
            <person name="Barry K.W."/>
            <person name="Spatafora J."/>
            <person name="Grigoriev I.V."/>
            <person name="Martin F.M."/>
            <person name="Pujade-Renaud V."/>
        </authorList>
    </citation>
    <scope>NUCLEOTIDE SEQUENCE [LARGE SCALE GENOMIC DNA]</scope>
    <source>
        <strain evidence="1 2">Philippines</strain>
    </source>
</reference>
<sequence length="130" mass="14840">MAVKTGWTEQAARQRLPVMERSVHGMPSGWRLAAGMWHTMFVLECQRCCCYGGVRDWVRSAMKIDMRAENRSGRVGQAKPGRVRARRGRCVENESRRRTSTSAQVCRLQILRVGLLIGSQQAERFGLTRF</sequence>
<organism evidence="1 2">
    <name type="scientific">Corynespora cassiicola Philippines</name>
    <dbReference type="NCBI Taxonomy" id="1448308"/>
    <lineage>
        <taxon>Eukaryota</taxon>
        <taxon>Fungi</taxon>
        <taxon>Dikarya</taxon>
        <taxon>Ascomycota</taxon>
        <taxon>Pezizomycotina</taxon>
        <taxon>Dothideomycetes</taxon>
        <taxon>Pleosporomycetidae</taxon>
        <taxon>Pleosporales</taxon>
        <taxon>Corynesporascaceae</taxon>
        <taxon>Corynespora</taxon>
    </lineage>
</organism>
<gene>
    <name evidence="1" type="ORF">BS50DRAFT_272241</name>
</gene>
<keyword evidence="2" id="KW-1185">Reference proteome</keyword>
<dbReference type="EMBL" id="KZ678131">
    <property type="protein sequence ID" value="PSN71044.1"/>
    <property type="molecule type" value="Genomic_DNA"/>
</dbReference>
<proteinExistence type="predicted"/>
<evidence type="ECO:0000313" key="1">
    <source>
        <dbReference type="EMBL" id="PSN71044.1"/>
    </source>
</evidence>
<dbReference type="Proteomes" id="UP000240883">
    <property type="component" value="Unassembled WGS sequence"/>
</dbReference>
<evidence type="ECO:0000313" key="2">
    <source>
        <dbReference type="Proteomes" id="UP000240883"/>
    </source>
</evidence>